<dbReference type="Proteomes" id="UP000564885">
    <property type="component" value="Unassembled WGS sequence"/>
</dbReference>
<reference evidence="1 2" key="1">
    <citation type="submission" date="2020-04" db="EMBL/GenBank/DDBJ databases">
        <title>Enterovirga sp. isolate from soil.</title>
        <authorList>
            <person name="Chea S."/>
            <person name="Kim D.-U."/>
        </authorList>
    </citation>
    <scope>NUCLEOTIDE SEQUENCE [LARGE SCALE GENOMIC DNA]</scope>
    <source>
        <strain evidence="1 2">DB1703</strain>
    </source>
</reference>
<proteinExistence type="predicted"/>
<evidence type="ECO:0000313" key="2">
    <source>
        <dbReference type="Proteomes" id="UP000564885"/>
    </source>
</evidence>
<dbReference type="AlphaFoldDB" id="A0A849HV77"/>
<gene>
    <name evidence="1" type="ORF">HJG44_03270</name>
</gene>
<organism evidence="1 2">
    <name type="scientific">Enterovirga aerilata</name>
    <dbReference type="NCBI Taxonomy" id="2730920"/>
    <lineage>
        <taxon>Bacteria</taxon>
        <taxon>Pseudomonadati</taxon>
        <taxon>Pseudomonadota</taxon>
        <taxon>Alphaproteobacteria</taxon>
        <taxon>Hyphomicrobiales</taxon>
        <taxon>Methylobacteriaceae</taxon>
        <taxon>Enterovirga</taxon>
    </lineage>
</organism>
<evidence type="ECO:0000313" key="1">
    <source>
        <dbReference type="EMBL" id="NNM71416.1"/>
    </source>
</evidence>
<dbReference type="RefSeq" id="WP_171216878.1">
    <property type="nucleotide sequence ID" value="NZ_JABEPP010000001.1"/>
</dbReference>
<keyword evidence="2" id="KW-1185">Reference proteome</keyword>
<protein>
    <submittedName>
        <fullName evidence="1">Uncharacterized protein</fullName>
    </submittedName>
</protein>
<dbReference type="EMBL" id="JABEPP010000001">
    <property type="protein sequence ID" value="NNM71416.1"/>
    <property type="molecule type" value="Genomic_DNA"/>
</dbReference>
<accession>A0A849HV77</accession>
<comment type="caution">
    <text evidence="1">The sequence shown here is derived from an EMBL/GenBank/DDBJ whole genome shotgun (WGS) entry which is preliminary data.</text>
</comment>
<name>A0A849HV77_9HYPH</name>
<sequence>MRFTIRPGESTASGGFAVIAQDAREALNHVRDMLDRGLTDIDVVDPEGRHYDLIELERITAESEAREAS</sequence>